<keyword evidence="3" id="KW-0274">FAD</keyword>
<evidence type="ECO:0000313" key="8">
    <source>
        <dbReference type="Proteomes" id="UP000807306"/>
    </source>
</evidence>
<evidence type="ECO:0000259" key="6">
    <source>
        <dbReference type="Pfam" id="PF01494"/>
    </source>
</evidence>
<feature type="domain" description="FAD-binding" evidence="6">
    <location>
        <begin position="19"/>
        <end position="371"/>
    </location>
</feature>
<name>A0A9P6JMU4_9AGAR</name>
<accession>A0A9P6JMU4</accession>
<sequence>MIYELPHVPTTAPISLKFTVVGGGLAGLATAYALRRAGHNVLVVEKSDGTARSPGGLRSSPNMTKVLAKWGLMREVLQLATELDNTNFLSAHTGEMLGIMSAKLIQEIQKDSDPNSSFLLVTQGEVHELMYNVARREGVTFRFNSAVVEADIQSGVVTLEDGEEIEADLIVGADGCHSGLRRYVENTEEKMSKSENVGILDFTGTLTNEDVEKDPRLLEHKSDLDMYFGNGFYVSVHFHSAPEKRRFSVVIAHPYEDDVPIQYEDWKPLEKSSDFNFDLEQLAPWLRKLISLATHKWGRIFTVKETLQNVNKSRLVLVGEAFHAISPGSFLSGAMSFEDAHTLGCLFSAIQSKSQINRFLTAYDEIRLPRSSFVHHKDAYHRGVATLPPGPYRDTRDAHLRMSLQQGMGDAEMAEIYGEDIRMFTYDPGVDTGAWWNQYGSMVLDPESRTRRESIMEVQIASSIAIS</sequence>
<dbReference type="SUPFAM" id="SSF51905">
    <property type="entry name" value="FAD/NAD(P)-binding domain"/>
    <property type="match status" value="1"/>
</dbReference>
<dbReference type="PANTHER" id="PTHR13789">
    <property type="entry name" value="MONOOXYGENASE"/>
    <property type="match status" value="1"/>
</dbReference>
<evidence type="ECO:0000256" key="5">
    <source>
        <dbReference type="ARBA" id="ARBA00023033"/>
    </source>
</evidence>
<protein>
    <recommendedName>
        <fullName evidence="6">FAD-binding domain-containing protein</fullName>
    </recommendedName>
</protein>
<evidence type="ECO:0000256" key="3">
    <source>
        <dbReference type="ARBA" id="ARBA00022827"/>
    </source>
</evidence>
<reference evidence="7" key="1">
    <citation type="submission" date="2020-11" db="EMBL/GenBank/DDBJ databases">
        <authorList>
            <consortium name="DOE Joint Genome Institute"/>
            <person name="Ahrendt S."/>
            <person name="Riley R."/>
            <person name="Andreopoulos W."/>
            <person name="Labutti K."/>
            <person name="Pangilinan J."/>
            <person name="Ruiz-Duenas F.J."/>
            <person name="Barrasa J.M."/>
            <person name="Sanchez-Garcia M."/>
            <person name="Camarero S."/>
            <person name="Miyauchi S."/>
            <person name="Serrano A."/>
            <person name="Linde D."/>
            <person name="Babiker R."/>
            <person name="Drula E."/>
            <person name="Ayuso-Fernandez I."/>
            <person name="Pacheco R."/>
            <person name="Padilla G."/>
            <person name="Ferreira P."/>
            <person name="Barriuso J."/>
            <person name="Kellner H."/>
            <person name="Castanera R."/>
            <person name="Alfaro M."/>
            <person name="Ramirez L."/>
            <person name="Pisabarro A.G."/>
            <person name="Kuo A."/>
            <person name="Tritt A."/>
            <person name="Lipzen A."/>
            <person name="He G."/>
            <person name="Yan M."/>
            <person name="Ng V."/>
            <person name="Cullen D."/>
            <person name="Martin F."/>
            <person name="Rosso M.-N."/>
            <person name="Henrissat B."/>
            <person name="Hibbett D."/>
            <person name="Martinez A.T."/>
            <person name="Grigoriev I.V."/>
        </authorList>
    </citation>
    <scope>NUCLEOTIDE SEQUENCE</scope>
    <source>
        <strain evidence="7">CBS 506.95</strain>
    </source>
</reference>
<evidence type="ECO:0000256" key="4">
    <source>
        <dbReference type="ARBA" id="ARBA00023002"/>
    </source>
</evidence>
<dbReference type="EMBL" id="MU157868">
    <property type="protein sequence ID" value="KAF9526697.1"/>
    <property type="molecule type" value="Genomic_DNA"/>
</dbReference>
<comment type="caution">
    <text evidence="7">The sequence shown here is derived from an EMBL/GenBank/DDBJ whole genome shotgun (WGS) entry which is preliminary data.</text>
</comment>
<comment type="similarity">
    <text evidence="1">Belongs to the paxM FAD-dependent monooxygenase family.</text>
</comment>
<dbReference type="InterPro" id="IPR002938">
    <property type="entry name" value="FAD-bd"/>
</dbReference>
<dbReference type="InterPro" id="IPR036188">
    <property type="entry name" value="FAD/NAD-bd_sf"/>
</dbReference>
<dbReference type="InterPro" id="IPR050493">
    <property type="entry name" value="FAD-dep_Monooxygenase_BioMet"/>
</dbReference>
<dbReference type="Pfam" id="PF01494">
    <property type="entry name" value="FAD_binding_3"/>
    <property type="match status" value="1"/>
</dbReference>
<keyword evidence="8" id="KW-1185">Reference proteome</keyword>
<dbReference type="GO" id="GO:0071949">
    <property type="term" value="F:FAD binding"/>
    <property type="evidence" value="ECO:0007669"/>
    <property type="project" value="InterPro"/>
</dbReference>
<dbReference type="GO" id="GO:0004497">
    <property type="term" value="F:monooxygenase activity"/>
    <property type="evidence" value="ECO:0007669"/>
    <property type="project" value="UniProtKB-KW"/>
</dbReference>
<proteinExistence type="inferred from homology"/>
<dbReference type="Proteomes" id="UP000807306">
    <property type="component" value="Unassembled WGS sequence"/>
</dbReference>
<keyword evidence="5" id="KW-0503">Monooxygenase</keyword>
<dbReference type="OrthoDB" id="9993796at2759"/>
<gene>
    <name evidence="7" type="ORF">CPB83DRAFT_857313</name>
</gene>
<keyword evidence="4" id="KW-0560">Oxidoreductase</keyword>
<keyword evidence="2" id="KW-0285">Flavoprotein</keyword>
<dbReference type="Gene3D" id="3.50.50.60">
    <property type="entry name" value="FAD/NAD(P)-binding domain"/>
    <property type="match status" value="1"/>
</dbReference>
<organism evidence="7 8">
    <name type="scientific">Crepidotus variabilis</name>
    <dbReference type="NCBI Taxonomy" id="179855"/>
    <lineage>
        <taxon>Eukaryota</taxon>
        <taxon>Fungi</taxon>
        <taxon>Dikarya</taxon>
        <taxon>Basidiomycota</taxon>
        <taxon>Agaricomycotina</taxon>
        <taxon>Agaricomycetes</taxon>
        <taxon>Agaricomycetidae</taxon>
        <taxon>Agaricales</taxon>
        <taxon>Agaricineae</taxon>
        <taxon>Crepidotaceae</taxon>
        <taxon>Crepidotus</taxon>
    </lineage>
</organism>
<evidence type="ECO:0000256" key="1">
    <source>
        <dbReference type="ARBA" id="ARBA00007992"/>
    </source>
</evidence>
<dbReference type="PANTHER" id="PTHR13789:SF309">
    <property type="entry name" value="PUTATIVE (AFU_ORTHOLOGUE AFUA_6G14510)-RELATED"/>
    <property type="match status" value="1"/>
</dbReference>
<evidence type="ECO:0000256" key="2">
    <source>
        <dbReference type="ARBA" id="ARBA00022630"/>
    </source>
</evidence>
<evidence type="ECO:0000313" key="7">
    <source>
        <dbReference type="EMBL" id="KAF9526697.1"/>
    </source>
</evidence>
<dbReference type="PRINTS" id="PR00420">
    <property type="entry name" value="RNGMNOXGNASE"/>
</dbReference>
<dbReference type="AlphaFoldDB" id="A0A9P6JMU4"/>